<evidence type="ECO:0000313" key="2">
    <source>
        <dbReference type="Proteomes" id="UP001404956"/>
    </source>
</evidence>
<proteinExistence type="predicted"/>
<dbReference type="NCBIfam" id="TIGR01443">
    <property type="entry name" value="intein_Cterm"/>
    <property type="match status" value="1"/>
</dbReference>
<sequence length="231" mass="25246">MVAEVYGVGATRGLACPQDPEQGNKLVQMVSEHPYYVKEWSATGKRPKPVGHEDLNEHWVGAGHLKVGDKIKQADGTTGVVANVVTLQQTREMFNLTVSEAHTFYVGQDGWLVHNQNGPACGVAQLQRLKAEYAAVDISDAVPFLLKKGGLSQKAIQSSTRIMEGSDLGNPAVIKVLTKDGSNIADWGKYSITTKNGEIHYYYNPVTKQADYSIDFKIKYSDGRVVPLPGR</sequence>
<name>A0ABP9XFE0_9DEIO</name>
<dbReference type="Proteomes" id="UP001404956">
    <property type="component" value="Unassembled WGS sequence"/>
</dbReference>
<keyword evidence="2" id="KW-1185">Reference proteome</keyword>
<reference evidence="1 2" key="1">
    <citation type="submission" date="2024-02" db="EMBL/GenBank/DDBJ databases">
        <title>Deinococcus aluminii NBRC 112889.</title>
        <authorList>
            <person name="Ichikawa N."/>
            <person name="Katano-Makiyama Y."/>
            <person name="Hidaka K."/>
        </authorList>
    </citation>
    <scope>NUCLEOTIDE SEQUENCE [LARGE SCALE GENOMIC DNA]</scope>
    <source>
        <strain evidence="1 2">NBRC 112889</strain>
    </source>
</reference>
<evidence type="ECO:0008006" key="3">
    <source>
        <dbReference type="Google" id="ProtNLM"/>
    </source>
</evidence>
<organism evidence="1 2">
    <name type="scientific">Deinococcus aluminii</name>
    <dbReference type="NCBI Taxonomy" id="1656885"/>
    <lineage>
        <taxon>Bacteria</taxon>
        <taxon>Thermotogati</taxon>
        <taxon>Deinococcota</taxon>
        <taxon>Deinococci</taxon>
        <taxon>Deinococcales</taxon>
        <taxon>Deinococcaceae</taxon>
        <taxon>Deinococcus</taxon>
    </lineage>
</organism>
<dbReference type="EMBL" id="BAABRV010000005">
    <property type="protein sequence ID" value="GAA5534078.1"/>
    <property type="molecule type" value="Genomic_DNA"/>
</dbReference>
<dbReference type="InterPro" id="IPR030934">
    <property type="entry name" value="Intein_C"/>
</dbReference>
<protein>
    <recommendedName>
        <fullName evidence="3">Intein C-terminal splicing domain-containing protein</fullName>
    </recommendedName>
</protein>
<evidence type="ECO:0000313" key="1">
    <source>
        <dbReference type="EMBL" id="GAA5534078.1"/>
    </source>
</evidence>
<dbReference type="Gene3D" id="2.170.16.10">
    <property type="entry name" value="Hedgehog/Intein (Hint) domain"/>
    <property type="match status" value="1"/>
</dbReference>
<dbReference type="InterPro" id="IPR036844">
    <property type="entry name" value="Hint_dom_sf"/>
</dbReference>
<accession>A0ABP9XFE0</accession>
<comment type="caution">
    <text evidence="1">The sequence shown here is derived from an EMBL/GenBank/DDBJ whole genome shotgun (WGS) entry which is preliminary data.</text>
</comment>
<dbReference type="Pfam" id="PF07591">
    <property type="entry name" value="PT-HINT"/>
    <property type="match status" value="1"/>
</dbReference>
<dbReference type="SUPFAM" id="SSF51294">
    <property type="entry name" value="Hedgehog/intein (Hint) domain"/>
    <property type="match status" value="1"/>
</dbReference>
<gene>
    <name evidence="1" type="ORF">Dalu01_02486</name>
</gene>